<dbReference type="InParanoid" id="A0A139WKW5"/>
<dbReference type="InterPro" id="IPR033906">
    <property type="entry name" value="Lipase_N"/>
</dbReference>
<evidence type="ECO:0000256" key="5">
    <source>
        <dbReference type="SAM" id="MobiDB-lite"/>
    </source>
</evidence>
<evidence type="ECO:0000256" key="1">
    <source>
        <dbReference type="ARBA" id="ARBA00004613"/>
    </source>
</evidence>
<dbReference type="SUPFAM" id="SSF53474">
    <property type="entry name" value="alpha/beta-Hydrolases"/>
    <property type="match status" value="1"/>
</dbReference>
<dbReference type="CDD" id="cd00707">
    <property type="entry name" value="Pancreat_lipase_like"/>
    <property type="match status" value="1"/>
</dbReference>
<dbReference type="Proteomes" id="UP000007266">
    <property type="component" value="Linkage group 3"/>
</dbReference>
<dbReference type="InterPro" id="IPR029058">
    <property type="entry name" value="AB_hydrolase_fold"/>
</dbReference>
<feature type="compositionally biased region" description="Basic residues" evidence="5">
    <location>
        <begin position="130"/>
        <end position="141"/>
    </location>
</feature>
<protein>
    <recommendedName>
        <fullName evidence="7">Lipase domain-containing protein</fullName>
    </recommendedName>
</protein>
<evidence type="ECO:0000256" key="4">
    <source>
        <dbReference type="RuleBase" id="RU004262"/>
    </source>
</evidence>
<keyword evidence="3" id="KW-0964">Secreted</keyword>
<keyword evidence="6" id="KW-1133">Transmembrane helix</keyword>
<keyword evidence="6" id="KW-0812">Transmembrane</keyword>
<dbReference type="eggNOG" id="ENOG502RYX8">
    <property type="taxonomic scope" value="Eukaryota"/>
</dbReference>
<dbReference type="PANTHER" id="PTHR11610:SF173">
    <property type="entry name" value="LIPASE DOMAIN-CONTAINING PROTEIN-RELATED"/>
    <property type="match status" value="1"/>
</dbReference>
<dbReference type="STRING" id="7070.A0A139WKW5"/>
<feature type="transmembrane region" description="Helical" evidence="6">
    <location>
        <begin position="296"/>
        <end position="318"/>
    </location>
</feature>
<evidence type="ECO:0000256" key="3">
    <source>
        <dbReference type="ARBA" id="ARBA00022525"/>
    </source>
</evidence>
<organism evidence="8 9">
    <name type="scientific">Tribolium castaneum</name>
    <name type="common">Red flour beetle</name>
    <dbReference type="NCBI Taxonomy" id="7070"/>
    <lineage>
        <taxon>Eukaryota</taxon>
        <taxon>Metazoa</taxon>
        <taxon>Ecdysozoa</taxon>
        <taxon>Arthropoda</taxon>
        <taxon>Hexapoda</taxon>
        <taxon>Insecta</taxon>
        <taxon>Pterygota</taxon>
        <taxon>Neoptera</taxon>
        <taxon>Endopterygota</taxon>
        <taxon>Coleoptera</taxon>
        <taxon>Polyphaga</taxon>
        <taxon>Cucujiformia</taxon>
        <taxon>Tenebrionidae</taxon>
        <taxon>Tenebrionidae incertae sedis</taxon>
        <taxon>Tribolium</taxon>
    </lineage>
</organism>
<dbReference type="EMBL" id="KQ971324">
    <property type="protein sequence ID" value="KYB28533.1"/>
    <property type="molecule type" value="Genomic_DNA"/>
</dbReference>
<evidence type="ECO:0000313" key="8">
    <source>
        <dbReference type="EMBL" id="KYB28533.1"/>
    </source>
</evidence>
<dbReference type="AlphaFoldDB" id="A0A139WKW5"/>
<comment type="subcellular location">
    <subcellularLocation>
        <location evidence="1">Secreted</location>
    </subcellularLocation>
</comment>
<name>A0A139WKW5_TRICA</name>
<sequence length="663" mass="75521">MSSRSCNLICCQNVELECCEMDVNIKETEKIKRETPTGILRTESGKSRRASVEFKFLKQGEPTSPQPSVDRFSVTFAEDSVKSDSSKCNYYSPRVGRMDKVHFPQGTVDIDDSDEEDYSASVNAIIQRRASTRKSRRRSSRRASSPFSPDILLSNEGGRRRSSVFTTSSGDTAITMDEGMEAVSQEEIFENIKLHKEVLSNVKMQPWNMRKKLKLVVQAKAYIKQHEGALQERLAQSRSTRDMLARWNIYLIKKWQHYRRELANLSNWLVPWERKIKEIESHFGSVVASYFLFLRWLFWVNVVLGIVLISFVAVPEYVAADRLTAFPCEMWFKISLLVCCTGRISGVLYPIRSNFREAVSYSPPEDEVTFHLYHRSNFSKDDQLFIGDIGSILNSRFNPDLSTKIIIHGWTHGRDVPWVVEMREAMAELDLWNIIVVDWAPLSHAIYTEARIHTGVVSRQLTSFCIFMAQSTGIRMSSVHMIGHSMGAQIAASAGYKLQLVLNQTLARISGLDPAAPLYEWPHVESLDEILDPGDASFVDVIHTNGRHLGTIFPSGHVDYYPNGGQHQPGCGFWVCSHMRSCEFWTASVKKPDLFKAYSFQSWDEYLAGNTDGLIAVPMGIAANPSIPYGSYFLETTDEERAYLNTTTTILDSFRKRKKRQRR</sequence>
<reference evidence="8 9" key="1">
    <citation type="journal article" date="2008" name="Nature">
        <title>The genome of the model beetle and pest Tribolium castaneum.</title>
        <authorList>
            <consortium name="Tribolium Genome Sequencing Consortium"/>
            <person name="Richards S."/>
            <person name="Gibbs R.A."/>
            <person name="Weinstock G.M."/>
            <person name="Brown S.J."/>
            <person name="Denell R."/>
            <person name="Beeman R.W."/>
            <person name="Gibbs R."/>
            <person name="Beeman R.W."/>
            <person name="Brown S.J."/>
            <person name="Bucher G."/>
            <person name="Friedrich M."/>
            <person name="Grimmelikhuijzen C.J."/>
            <person name="Klingler M."/>
            <person name="Lorenzen M."/>
            <person name="Richards S."/>
            <person name="Roth S."/>
            <person name="Schroder R."/>
            <person name="Tautz D."/>
            <person name="Zdobnov E.M."/>
            <person name="Muzny D."/>
            <person name="Gibbs R.A."/>
            <person name="Weinstock G.M."/>
            <person name="Attaway T."/>
            <person name="Bell S."/>
            <person name="Buhay C.J."/>
            <person name="Chandrabose M.N."/>
            <person name="Chavez D."/>
            <person name="Clerk-Blankenburg K.P."/>
            <person name="Cree A."/>
            <person name="Dao M."/>
            <person name="Davis C."/>
            <person name="Chacko J."/>
            <person name="Dinh H."/>
            <person name="Dugan-Rocha S."/>
            <person name="Fowler G."/>
            <person name="Garner T.T."/>
            <person name="Garnes J."/>
            <person name="Gnirke A."/>
            <person name="Hawes A."/>
            <person name="Hernandez J."/>
            <person name="Hines S."/>
            <person name="Holder M."/>
            <person name="Hume J."/>
            <person name="Jhangiani S.N."/>
            <person name="Joshi V."/>
            <person name="Khan Z.M."/>
            <person name="Jackson L."/>
            <person name="Kovar C."/>
            <person name="Kowis A."/>
            <person name="Lee S."/>
            <person name="Lewis L.R."/>
            <person name="Margolis J."/>
            <person name="Morgan M."/>
            <person name="Nazareth L.V."/>
            <person name="Nguyen N."/>
            <person name="Okwuonu G."/>
            <person name="Parker D."/>
            <person name="Richards S."/>
            <person name="Ruiz S.J."/>
            <person name="Santibanez J."/>
            <person name="Savard J."/>
            <person name="Scherer S.E."/>
            <person name="Schneider B."/>
            <person name="Sodergren E."/>
            <person name="Tautz D."/>
            <person name="Vattahil S."/>
            <person name="Villasana D."/>
            <person name="White C.S."/>
            <person name="Wright R."/>
            <person name="Park Y."/>
            <person name="Beeman R.W."/>
            <person name="Lord J."/>
            <person name="Oppert B."/>
            <person name="Lorenzen M."/>
            <person name="Brown S."/>
            <person name="Wang L."/>
            <person name="Savard J."/>
            <person name="Tautz D."/>
            <person name="Richards S."/>
            <person name="Weinstock G."/>
            <person name="Gibbs R.A."/>
            <person name="Liu Y."/>
            <person name="Worley K."/>
            <person name="Weinstock G."/>
            <person name="Elsik C.G."/>
            <person name="Reese J.T."/>
            <person name="Elhaik E."/>
            <person name="Landan G."/>
            <person name="Graur D."/>
            <person name="Arensburger P."/>
            <person name="Atkinson P."/>
            <person name="Beeman R.W."/>
            <person name="Beidler J."/>
            <person name="Brown S.J."/>
            <person name="Demuth J.P."/>
            <person name="Drury D.W."/>
            <person name="Du Y.Z."/>
            <person name="Fujiwara H."/>
            <person name="Lorenzen M."/>
            <person name="Maselli V."/>
            <person name="Osanai M."/>
            <person name="Park Y."/>
            <person name="Robertson H.M."/>
            <person name="Tu Z."/>
            <person name="Wang J.J."/>
            <person name="Wang S."/>
            <person name="Richards S."/>
            <person name="Song H."/>
            <person name="Zhang L."/>
            <person name="Sodergren E."/>
            <person name="Werner D."/>
            <person name="Stanke M."/>
            <person name="Morgenstern B."/>
            <person name="Solovyev V."/>
            <person name="Kosarev P."/>
            <person name="Brown G."/>
            <person name="Chen H.C."/>
            <person name="Ermolaeva O."/>
            <person name="Hlavina W."/>
            <person name="Kapustin Y."/>
            <person name="Kiryutin B."/>
            <person name="Kitts P."/>
            <person name="Maglott D."/>
            <person name="Pruitt K."/>
            <person name="Sapojnikov V."/>
            <person name="Souvorov A."/>
            <person name="Mackey A.J."/>
            <person name="Waterhouse R.M."/>
            <person name="Wyder S."/>
            <person name="Zdobnov E.M."/>
            <person name="Zdobnov E.M."/>
            <person name="Wyder S."/>
            <person name="Kriventseva E.V."/>
            <person name="Kadowaki T."/>
            <person name="Bork P."/>
            <person name="Aranda M."/>
            <person name="Bao R."/>
            <person name="Beermann A."/>
            <person name="Berns N."/>
            <person name="Bolognesi R."/>
            <person name="Bonneton F."/>
            <person name="Bopp D."/>
            <person name="Brown S.J."/>
            <person name="Bucher G."/>
            <person name="Butts T."/>
            <person name="Chaumot A."/>
            <person name="Denell R.E."/>
            <person name="Ferrier D.E."/>
            <person name="Friedrich M."/>
            <person name="Gordon C.M."/>
            <person name="Jindra M."/>
            <person name="Klingler M."/>
            <person name="Lan Q."/>
            <person name="Lattorff H.M."/>
            <person name="Laudet V."/>
            <person name="von Levetsow C."/>
            <person name="Liu Z."/>
            <person name="Lutz R."/>
            <person name="Lynch J.A."/>
            <person name="da Fonseca R.N."/>
            <person name="Posnien N."/>
            <person name="Reuter R."/>
            <person name="Roth S."/>
            <person name="Savard J."/>
            <person name="Schinko J.B."/>
            <person name="Schmitt C."/>
            <person name="Schoppmeier M."/>
            <person name="Schroder R."/>
            <person name="Shippy T.D."/>
            <person name="Simonnet F."/>
            <person name="Marques-Souza H."/>
            <person name="Tautz D."/>
            <person name="Tomoyasu Y."/>
            <person name="Trauner J."/>
            <person name="Van der Zee M."/>
            <person name="Vervoort M."/>
            <person name="Wittkopp N."/>
            <person name="Wimmer E.A."/>
            <person name="Yang X."/>
            <person name="Jones A.K."/>
            <person name="Sattelle D.B."/>
            <person name="Ebert P.R."/>
            <person name="Nelson D."/>
            <person name="Scott J.G."/>
            <person name="Beeman R.W."/>
            <person name="Muthukrishnan S."/>
            <person name="Kramer K.J."/>
            <person name="Arakane Y."/>
            <person name="Beeman R.W."/>
            <person name="Zhu Q."/>
            <person name="Hogenkamp D."/>
            <person name="Dixit R."/>
            <person name="Oppert B."/>
            <person name="Jiang H."/>
            <person name="Zou Z."/>
            <person name="Marshall J."/>
            <person name="Elpidina E."/>
            <person name="Vinokurov K."/>
            <person name="Oppert C."/>
            <person name="Zou Z."/>
            <person name="Evans J."/>
            <person name="Lu Z."/>
            <person name="Zhao P."/>
            <person name="Sumathipala N."/>
            <person name="Altincicek B."/>
            <person name="Vilcinskas A."/>
            <person name="Williams M."/>
            <person name="Hultmark D."/>
            <person name="Hetru C."/>
            <person name="Jiang H."/>
            <person name="Grimmelikhuijzen C.J."/>
            <person name="Hauser F."/>
            <person name="Cazzamali G."/>
            <person name="Williamson M."/>
            <person name="Park Y."/>
            <person name="Li B."/>
            <person name="Tanaka Y."/>
            <person name="Predel R."/>
            <person name="Neupert S."/>
            <person name="Schachtner J."/>
            <person name="Verleyen P."/>
            <person name="Raible F."/>
            <person name="Bork P."/>
            <person name="Friedrich M."/>
            <person name="Walden K.K."/>
            <person name="Robertson H.M."/>
            <person name="Angeli S."/>
            <person name="Foret S."/>
            <person name="Bucher G."/>
            <person name="Schuetz S."/>
            <person name="Maleszka R."/>
            <person name="Wimmer E.A."/>
            <person name="Beeman R.W."/>
            <person name="Lorenzen M."/>
            <person name="Tomoyasu Y."/>
            <person name="Miller S.C."/>
            <person name="Grossmann D."/>
            <person name="Bucher G."/>
        </authorList>
    </citation>
    <scope>NUCLEOTIDE SEQUENCE [LARGE SCALE GENOMIC DNA]</scope>
    <source>
        <strain evidence="8 9">Georgia GA2</strain>
    </source>
</reference>
<evidence type="ECO:0000313" key="9">
    <source>
        <dbReference type="Proteomes" id="UP000007266"/>
    </source>
</evidence>
<comment type="similarity">
    <text evidence="2 4">Belongs to the AB hydrolase superfamily. Lipase family.</text>
</comment>
<dbReference type="InterPro" id="IPR000734">
    <property type="entry name" value="TAG_lipase"/>
</dbReference>
<dbReference type="GO" id="GO:0016298">
    <property type="term" value="F:lipase activity"/>
    <property type="evidence" value="ECO:0000318"/>
    <property type="project" value="GO_Central"/>
</dbReference>
<evidence type="ECO:0000256" key="2">
    <source>
        <dbReference type="ARBA" id="ARBA00010701"/>
    </source>
</evidence>
<accession>A0A139WKW5</accession>
<dbReference type="Pfam" id="PF00151">
    <property type="entry name" value="Lipase"/>
    <property type="match status" value="1"/>
</dbReference>
<dbReference type="InterPro" id="IPR013818">
    <property type="entry name" value="Lipase"/>
</dbReference>
<feature type="region of interest" description="Disordered" evidence="5">
    <location>
        <begin position="129"/>
        <end position="170"/>
    </location>
</feature>
<evidence type="ECO:0000256" key="6">
    <source>
        <dbReference type="SAM" id="Phobius"/>
    </source>
</evidence>
<gene>
    <name evidence="8" type="primary">AUGUSTUS-3.0.2_32516</name>
    <name evidence="8" type="ORF">TcasGA2_TC032516</name>
</gene>
<dbReference type="PRINTS" id="PR00821">
    <property type="entry name" value="TAGLIPASE"/>
</dbReference>
<proteinExistence type="inferred from homology"/>
<reference evidence="8 9" key="2">
    <citation type="journal article" date="2010" name="Nucleic Acids Res.">
        <title>BeetleBase in 2010: revisions to provide comprehensive genomic information for Tribolium castaneum.</title>
        <authorList>
            <person name="Kim H.S."/>
            <person name="Murphy T."/>
            <person name="Xia J."/>
            <person name="Caragea D."/>
            <person name="Park Y."/>
            <person name="Beeman R.W."/>
            <person name="Lorenzen M.D."/>
            <person name="Butcher S."/>
            <person name="Manak J.R."/>
            <person name="Brown S.J."/>
        </authorList>
    </citation>
    <scope>GENOME REANNOTATION</scope>
    <source>
        <strain evidence="8 9">Georgia GA2</strain>
    </source>
</reference>
<keyword evidence="9" id="KW-1185">Reference proteome</keyword>
<dbReference type="Gene3D" id="3.40.50.1820">
    <property type="entry name" value="alpha/beta hydrolase"/>
    <property type="match status" value="1"/>
</dbReference>
<dbReference type="GO" id="GO:0005615">
    <property type="term" value="C:extracellular space"/>
    <property type="evidence" value="ECO:0000318"/>
    <property type="project" value="GO_Central"/>
</dbReference>
<feature type="domain" description="Lipase" evidence="7">
    <location>
        <begin position="361"/>
        <end position="610"/>
    </location>
</feature>
<evidence type="ECO:0000259" key="7">
    <source>
        <dbReference type="Pfam" id="PF00151"/>
    </source>
</evidence>
<dbReference type="GO" id="GO:0016042">
    <property type="term" value="P:lipid catabolic process"/>
    <property type="evidence" value="ECO:0000318"/>
    <property type="project" value="GO_Central"/>
</dbReference>
<keyword evidence="6" id="KW-0472">Membrane</keyword>
<dbReference type="PANTHER" id="PTHR11610">
    <property type="entry name" value="LIPASE"/>
    <property type="match status" value="1"/>
</dbReference>